<dbReference type="EMBL" id="JBDIML010000001">
    <property type="protein sequence ID" value="MEN2765820.1"/>
    <property type="molecule type" value="Genomic_DNA"/>
</dbReference>
<dbReference type="RefSeq" id="WP_345823292.1">
    <property type="nucleotide sequence ID" value="NZ_JBDIML010000001.1"/>
</dbReference>
<keyword evidence="1" id="KW-0472">Membrane</keyword>
<comment type="caution">
    <text evidence="2">The sequence shown here is derived from an EMBL/GenBank/DDBJ whole genome shotgun (WGS) entry which is preliminary data.</text>
</comment>
<feature type="transmembrane region" description="Helical" evidence="1">
    <location>
        <begin position="69"/>
        <end position="88"/>
    </location>
</feature>
<reference evidence="2 3" key="1">
    <citation type="submission" date="2024-05" db="EMBL/GenBank/DDBJ databases">
        <authorList>
            <person name="Haq I."/>
            <person name="Ullah Z."/>
            <person name="Ahmad R."/>
            <person name="Li M."/>
            <person name="Tong Y."/>
        </authorList>
    </citation>
    <scope>NUCLEOTIDE SEQUENCE [LARGE SCALE GENOMIC DNA]</scope>
    <source>
        <strain evidence="2 3">16A2E</strain>
    </source>
</reference>
<dbReference type="Proteomes" id="UP001444625">
    <property type="component" value="Unassembled WGS sequence"/>
</dbReference>
<name>A0ABU9XCQ0_9BACI</name>
<keyword evidence="1" id="KW-0812">Transmembrane</keyword>
<protein>
    <recommendedName>
        <fullName evidence="4">DUF3278 domain-containing protein</fullName>
    </recommendedName>
</protein>
<keyword evidence="1" id="KW-1133">Transmembrane helix</keyword>
<evidence type="ECO:0000313" key="2">
    <source>
        <dbReference type="EMBL" id="MEN2765820.1"/>
    </source>
</evidence>
<evidence type="ECO:0008006" key="4">
    <source>
        <dbReference type="Google" id="ProtNLM"/>
    </source>
</evidence>
<feature type="transmembrane region" description="Helical" evidence="1">
    <location>
        <begin position="156"/>
        <end position="175"/>
    </location>
</feature>
<proteinExistence type="predicted"/>
<sequence>MNLNDFEYGGRLEIFKITKRGMFSKTTDNKNMKEMYNILLEEDYNTLRVLRAILSAENERFKHFAPKSAMITLILTTFFAIIAMYVLASVNLGTHVLTKAIDMEINDMEELYGETNLYLEMFQSSRFFEENFDKEFIDNFDQLSDSLYFNNLKDHLSLFGAVVIIIGIYYLWHYIRYSRSLKLKFLLDEVIEMKVNIDSKDNE</sequence>
<gene>
    <name evidence="2" type="ORF">ABC228_01350</name>
</gene>
<organism evidence="2 3">
    <name type="scientific">Ornithinibacillus xuwenensis</name>
    <dbReference type="NCBI Taxonomy" id="3144668"/>
    <lineage>
        <taxon>Bacteria</taxon>
        <taxon>Bacillati</taxon>
        <taxon>Bacillota</taxon>
        <taxon>Bacilli</taxon>
        <taxon>Bacillales</taxon>
        <taxon>Bacillaceae</taxon>
        <taxon>Ornithinibacillus</taxon>
    </lineage>
</organism>
<keyword evidence="3" id="KW-1185">Reference proteome</keyword>
<accession>A0ABU9XCQ0</accession>
<evidence type="ECO:0000256" key="1">
    <source>
        <dbReference type="SAM" id="Phobius"/>
    </source>
</evidence>
<evidence type="ECO:0000313" key="3">
    <source>
        <dbReference type="Proteomes" id="UP001444625"/>
    </source>
</evidence>